<evidence type="ECO:0000313" key="1">
    <source>
        <dbReference type="EMBL" id="OMO90132.1"/>
    </source>
</evidence>
<reference evidence="2" key="1">
    <citation type="submission" date="2013-09" db="EMBL/GenBank/DDBJ databases">
        <title>Corchorus olitorius genome sequencing.</title>
        <authorList>
            <person name="Alam M."/>
            <person name="Haque M.S."/>
            <person name="Islam M.S."/>
            <person name="Emdad E.M."/>
            <person name="Islam M.M."/>
            <person name="Ahmed B."/>
            <person name="Halim A."/>
            <person name="Hossen Q.M.M."/>
            <person name="Hossain M.Z."/>
            <person name="Ahmed R."/>
            <person name="Khan M.M."/>
            <person name="Islam R."/>
            <person name="Rashid M.M."/>
            <person name="Khan S.A."/>
            <person name="Rahman M.S."/>
            <person name="Alam M."/>
            <person name="Yahiya A.S."/>
            <person name="Khan M.S."/>
            <person name="Azam M.S."/>
            <person name="Haque T."/>
            <person name="Lashkar M.Z.H."/>
            <person name="Akhand A.I."/>
            <person name="Morshed G."/>
            <person name="Roy S."/>
            <person name="Uddin K.S."/>
            <person name="Rabeya T."/>
            <person name="Hossain A.S."/>
            <person name="Chowdhury A."/>
            <person name="Snigdha A.R."/>
            <person name="Mortoza M.S."/>
            <person name="Matin S.A."/>
            <person name="Hoque S.M.E."/>
            <person name="Islam M.K."/>
            <person name="Roy D.K."/>
            <person name="Haider R."/>
            <person name="Moosa M.M."/>
            <person name="Elias S.M."/>
            <person name="Hasan A.M."/>
            <person name="Jahan S."/>
            <person name="Shafiuddin M."/>
            <person name="Mahmood N."/>
            <person name="Shommy N.S."/>
        </authorList>
    </citation>
    <scope>NUCLEOTIDE SEQUENCE [LARGE SCALE GENOMIC DNA]</scope>
    <source>
        <strain evidence="2">cv. O-4</strain>
    </source>
</reference>
<name>A0A1R3J5Q3_9ROSI</name>
<proteinExistence type="predicted"/>
<organism evidence="1 2">
    <name type="scientific">Corchorus olitorius</name>
    <dbReference type="NCBI Taxonomy" id="93759"/>
    <lineage>
        <taxon>Eukaryota</taxon>
        <taxon>Viridiplantae</taxon>
        <taxon>Streptophyta</taxon>
        <taxon>Embryophyta</taxon>
        <taxon>Tracheophyta</taxon>
        <taxon>Spermatophyta</taxon>
        <taxon>Magnoliopsida</taxon>
        <taxon>eudicotyledons</taxon>
        <taxon>Gunneridae</taxon>
        <taxon>Pentapetalae</taxon>
        <taxon>rosids</taxon>
        <taxon>malvids</taxon>
        <taxon>Malvales</taxon>
        <taxon>Malvaceae</taxon>
        <taxon>Grewioideae</taxon>
        <taxon>Apeibeae</taxon>
        <taxon>Corchorus</taxon>
    </lineage>
</organism>
<keyword evidence="2" id="KW-1185">Reference proteome</keyword>
<dbReference type="AlphaFoldDB" id="A0A1R3J5Q3"/>
<evidence type="ECO:0000313" key="2">
    <source>
        <dbReference type="Proteomes" id="UP000187203"/>
    </source>
</evidence>
<dbReference type="Proteomes" id="UP000187203">
    <property type="component" value="Unassembled WGS sequence"/>
</dbReference>
<sequence>MCVWHTFDHDNGYVAPSYDEDGKVGNRLKIKLKEFHKSTASFSALDRNYLTPFFTSQNGDDEGEREAFMPRLTLMLSLGWCYLQCAHPDKQLDTEPPEGESSMIASDNVNIDAFRKPAIHGLLSVDPTIAIRGH</sequence>
<protein>
    <submittedName>
        <fullName evidence="1">Sodium/hydrogen exchanger 6-like protein</fullName>
    </submittedName>
</protein>
<comment type="caution">
    <text evidence="1">The sequence shown here is derived from an EMBL/GenBank/DDBJ whole genome shotgun (WGS) entry which is preliminary data.</text>
</comment>
<accession>A0A1R3J5Q3</accession>
<dbReference type="EMBL" id="AWUE01016595">
    <property type="protein sequence ID" value="OMO90132.1"/>
    <property type="molecule type" value="Genomic_DNA"/>
</dbReference>
<gene>
    <name evidence="1" type="ORF">COLO4_19351</name>
</gene>
<dbReference type="OrthoDB" id="196264at2759"/>
<dbReference type="STRING" id="93759.A0A1R3J5Q3"/>